<keyword evidence="2" id="KW-1185">Reference proteome</keyword>
<proteinExistence type="predicted"/>
<dbReference type="RefSeq" id="WP_128706537.1">
    <property type="nucleotide sequence ID" value="NZ_RLII01000048.1"/>
</dbReference>
<accession>A0A4V1K1Q6</accession>
<dbReference type="OrthoDB" id="1551470at2"/>
<name>A0A4V1K1Q6_9FIRM</name>
<sequence length="558" mass="65749">MEFYNDYVLKDIRERIHFWDIIFNQKAQNLEAESILQFLKNVILDSSETLFCKMNALKEMIDWTFLDKIKQRKTISFLLDDMVNINEELLECYRLKYLALFYQKEKEDIKDIIMEKCGDKNDLVKAEAKYQLGLIMFFDSNDILDRSDFLDAIVRTQLIFSEAASIEENRIDAKLLSLICSYISNSINFDLQRTKEIYEQIRALIFEVILFQINNQAVPFYLSIGCNIARVHAIVSTKPDNWIDYKKGFNKLCSDFYDITNINYKNNGIYRKLLDRTNERLKKEIIEPVFKYNYKATLSKIEVILSENDLDGNIIEFLEYLKELLISEDIKAINNYQEGLKENFPMLTEDDLDSFKRSLDQSNVSEAVYNLLFAIQRLTPEKVLDGVVYSCIKLQANYTYKNSIEDVRNDHIRDLLWAQKFQVTDQTRQGTSQEGKSSGEIDILILENNMPYSLLEALNLDSLNTGYLNDHIDKIYKYDTLGYRYNFIVSYVKIKDFSAFWTKYINHIKEHKYPYPLDSIEENLGDRYCYPNLKIASTTLNRNGMKTTLYHICVLMQE</sequence>
<comment type="caution">
    <text evidence="1">The sequence shown here is derived from an EMBL/GenBank/DDBJ whole genome shotgun (WGS) entry which is preliminary data.</text>
</comment>
<organism evidence="1 2">
    <name type="scientific">Acetivibrio mesophilus</name>
    <dbReference type="NCBI Taxonomy" id="2487273"/>
    <lineage>
        <taxon>Bacteria</taxon>
        <taxon>Bacillati</taxon>
        <taxon>Bacillota</taxon>
        <taxon>Clostridia</taxon>
        <taxon>Eubacteriales</taxon>
        <taxon>Oscillospiraceae</taxon>
        <taxon>Acetivibrio</taxon>
    </lineage>
</organism>
<reference evidence="2" key="1">
    <citation type="submission" date="2018-11" db="EMBL/GenBank/DDBJ databases">
        <title>Genome sequencing of a novel mesophilic and cellulolytic organism within the genus Hungateiclostridium.</title>
        <authorList>
            <person name="Rettenmaier R."/>
            <person name="Liebl W."/>
            <person name="Zverlov V."/>
        </authorList>
    </citation>
    <scope>NUCLEOTIDE SEQUENCE [LARGE SCALE GENOMIC DNA]</scope>
    <source>
        <strain evidence="2">N2K1</strain>
    </source>
</reference>
<gene>
    <name evidence="1" type="ORF">EFD62_16685</name>
</gene>
<dbReference type="Proteomes" id="UP000289166">
    <property type="component" value="Unassembled WGS sequence"/>
</dbReference>
<evidence type="ECO:0000313" key="2">
    <source>
        <dbReference type="Proteomes" id="UP000289166"/>
    </source>
</evidence>
<evidence type="ECO:0000313" key="1">
    <source>
        <dbReference type="EMBL" id="RXE57619.1"/>
    </source>
</evidence>
<dbReference type="AlphaFoldDB" id="A0A4V1K1Q6"/>
<dbReference type="EMBL" id="RLII01000048">
    <property type="protein sequence ID" value="RXE57619.1"/>
    <property type="molecule type" value="Genomic_DNA"/>
</dbReference>
<protein>
    <submittedName>
        <fullName evidence="1">Uncharacterized protein</fullName>
    </submittedName>
</protein>